<keyword evidence="3" id="KW-1185">Reference proteome</keyword>
<dbReference type="EMBL" id="JAVRRG010000084">
    <property type="protein sequence ID" value="KAK5087693.1"/>
    <property type="molecule type" value="Genomic_DNA"/>
</dbReference>
<protein>
    <submittedName>
        <fullName evidence="2">Uncharacterized protein</fullName>
    </submittedName>
</protein>
<dbReference type="SUPFAM" id="SSF69989">
    <property type="entry name" value="C-terminal domain of PLC-beta"/>
    <property type="match status" value="1"/>
</dbReference>
<sequence>MQALRPAALSARAVTRQAPARFLHTRPSPRAPRTIGRTTRTQRRYATTDSPAATGGGSGALAGGLAGGVIAALIGYTWYRLSGVKSAVDSLHSTRQYIDHAFKQTTDNAPKPSEAVQWLRRTVTGYTQFIPGANHYVDTVFKDIEKVQDKHGDEVNSIIKEAYDELQDVTKKGVSMETAVQAWSVLQKAMKKISGLAGDAAEDILDNHPQLKDQVGGQYKQLRQMANQYGPEAQKQFDDTYKQVQDIIKGGLSSENIDRVRKLVEEKTQELRKYGDKAWQEGMKQAQPILDKQPQLKELVENNKDKLLKGDLGQLWQKVQSGNADDIKSFVQDQVQNAQQSSGGGMGMEGLLGMIPGGKDIMPKIQQLQELSQKHGGEAEKLIKSAFDDIKKVLDQKVEEGKGLKDKAEKDAKS</sequence>
<accession>A0ABR0K6S8</accession>
<evidence type="ECO:0000256" key="1">
    <source>
        <dbReference type="SAM" id="MobiDB-lite"/>
    </source>
</evidence>
<evidence type="ECO:0000313" key="2">
    <source>
        <dbReference type="EMBL" id="KAK5087693.1"/>
    </source>
</evidence>
<dbReference type="Proteomes" id="UP001345013">
    <property type="component" value="Unassembled WGS sequence"/>
</dbReference>
<gene>
    <name evidence="2" type="ORF">LTR24_006482</name>
</gene>
<name>A0ABR0K6S8_9EURO</name>
<organism evidence="2 3">
    <name type="scientific">Lithohypha guttulata</name>
    <dbReference type="NCBI Taxonomy" id="1690604"/>
    <lineage>
        <taxon>Eukaryota</taxon>
        <taxon>Fungi</taxon>
        <taxon>Dikarya</taxon>
        <taxon>Ascomycota</taxon>
        <taxon>Pezizomycotina</taxon>
        <taxon>Eurotiomycetes</taxon>
        <taxon>Chaetothyriomycetidae</taxon>
        <taxon>Chaetothyriales</taxon>
        <taxon>Trichomeriaceae</taxon>
        <taxon>Lithohypha</taxon>
    </lineage>
</organism>
<comment type="caution">
    <text evidence="2">The sequence shown here is derived from an EMBL/GenBank/DDBJ whole genome shotgun (WGS) entry which is preliminary data.</text>
</comment>
<feature type="region of interest" description="Disordered" evidence="1">
    <location>
        <begin position="24"/>
        <end position="58"/>
    </location>
</feature>
<proteinExistence type="predicted"/>
<reference evidence="2 3" key="1">
    <citation type="submission" date="2023-08" db="EMBL/GenBank/DDBJ databases">
        <title>Black Yeasts Isolated from many extreme environments.</title>
        <authorList>
            <person name="Coleine C."/>
            <person name="Stajich J.E."/>
            <person name="Selbmann L."/>
        </authorList>
    </citation>
    <scope>NUCLEOTIDE SEQUENCE [LARGE SCALE GENOMIC DNA]</scope>
    <source>
        <strain evidence="2 3">CCFEE 5885</strain>
    </source>
</reference>
<feature type="compositionally biased region" description="Low complexity" evidence="1">
    <location>
        <begin position="33"/>
        <end position="48"/>
    </location>
</feature>
<evidence type="ECO:0000313" key="3">
    <source>
        <dbReference type="Proteomes" id="UP001345013"/>
    </source>
</evidence>